<dbReference type="HOGENOM" id="CLU_050230_5_1_1"/>
<keyword evidence="8" id="KW-0472">Membrane</keyword>
<dbReference type="InParanoid" id="J4GI20"/>
<dbReference type="PANTHER" id="PTHR33577:SF18">
    <property type="entry name" value="HEME HALOPEROXIDASE FAMILY PROFILE DOMAIN-CONTAINING PROTEIN"/>
    <property type="match status" value="1"/>
</dbReference>
<dbReference type="SUPFAM" id="SSF47571">
    <property type="entry name" value="Cloroperoxidase"/>
    <property type="match status" value="1"/>
</dbReference>
<proteinExistence type="inferred from homology"/>
<keyword evidence="11" id="KW-1185">Reference proteome</keyword>
<dbReference type="STRING" id="599839.J4GI20"/>
<evidence type="ECO:0000256" key="3">
    <source>
        <dbReference type="ARBA" id="ARBA00022617"/>
    </source>
</evidence>
<keyword evidence="8" id="KW-0812">Transmembrane</keyword>
<dbReference type="GO" id="GO:0046872">
    <property type="term" value="F:metal ion binding"/>
    <property type="evidence" value="ECO:0007669"/>
    <property type="project" value="UniProtKB-KW"/>
</dbReference>
<keyword evidence="8" id="KW-1133">Transmembrane helix</keyword>
<keyword evidence="3" id="KW-0349">Heme</keyword>
<evidence type="ECO:0000256" key="7">
    <source>
        <dbReference type="ARBA" id="ARBA00025795"/>
    </source>
</evidence>
<keyword evidence="2" id="KW-0575">Peroxidase</keyword>
<dbReference type="Pfam" id="PF01328">
    <property type="entry name" value="Peroxidase_2"/>
    <property type="match status" value="1"/>
</dbReference>
<comment type="cofactor">
    <cofactor evidence="1">
        <name>heme b</name>
        <dbReference type="ChEBI" id="CHEBI:60344"/>
    </cofactor>
</comment>
<organism evidence="10 11">
    <name type="scientific">Fibroporia radiculosa</name>
    <dbReference type="NCBI Taxonomy" id="599839"/>
    <lineage>
        <taxon>Eukaryota</taxon>
        <taxon>Fungi</taxon>
        <taxon>Dikarya</taxon>
        <taxon>Basidiomycota</taxon>
        <taxon>Agaricomycotina</taxon>
        <taxon>Agaricomycetes</taxon>
        <taxon>Polyporales</taxon>
        <taxon>Fibroporiaceae</taxon>
        <taxon>Fibroporia</taxon>
    </lineage>
</organism>
<evidence type="ECO:0000256" key="5">
    <source>
        <dbReference type="ARBA" id="ARBA00023002"/>
    </source>
</evidence>
<keyword evidence="5" id="KW-0560">Oxidoreductase</keyword>
<dbReference type="InterPro" id="IPR036851">
    <property type="entry name" value="Chloroperoxidase-like_sf"/>
</dbReference>
<dbReference type="GeneID" id="24101323"/>
<evidence type="ECO:0000259" key="9">
    <source>
        <dbReference type="PROSITE" id="PS51405"/>
    </source>
</evidence>
<evidence type="ECO:0000256" key="2">
    <source>
        <dbReference type="ARBA" id="ARBA00022559"/>
    </source>
</evidence>
<protein>
    <recommendedName>
        <fullName evidence="9">Heme haloperoxidase family profile domain-containing protein</fullName>
    </recommendedName>
</protein>
<dbReference type="Proteomes" id="UP000006352">
    <property type="component" value="Unassembled WGS sequence"/>
</dbReference>
<dbReference type="InterPro" id="IPR000028">
    <property type="entry name" value="Chloroperoxidase"/>
</dbReference>
<dbReference type="AlphaFoldDB" id="J4GI20"/>
<name>J4GI20_9APHY</name>
<feature type="transmembrane region" description="Helical" evidence="8">
    <location>
        <begin position="12"/>
        <end position="34"/>
    </location>
</feature>
<dbReference type="GO" id="GO:0004601">
    <property type="term" value="F:peroxidase activity"/>
    <property type="evidence" value="ECO:0007669"/>
    <property type="project" value="UniProtKB-KW"/>
</dbReference>
<evidence type="ECO:0000313" key="10">
    <source>
        <dbReference type="EMBL" id="CCM06423.1"/>
    </source>
</evidence>
<evidence type="ECO:0000256" key="6">
    <source>
        <dbReference type="ARBA" id="ARBA00023004"/>
    </source>
</evidence>
<keyword evidence="6" id="KW-0408">Iron</keyword>
<sequence length="277" mass="31168">MATLSSVHPKGLHIALVKYALVTAIVAAIMKLIFAIDGLVGQELAEFSLQTHPFVPPSRTDSRSPCPALNTLANHGFLPHDGRGISYSNYIRAMREGYNLSLPLATLLTYGGHMILSQYSALSLSDLSRHNFIEHNASLGHPDAVGDEEYAPTKASLSLIYQMTNESTDGSFMTMHDFASARVLREREYKWPALDPLHEEIARGEISMVLGVFGGANETVPVRWLQEWWLNERFPEDFKPRHSQTLFKTVRGSWKVKRLMREIKKAANVKRQLHELD</sequence>
<comment type="similarity">
    <text evidence="7">Belongs to the chloroperoxidase family.</text>
</comment>
<dbReference type="Gene3D" id="1.10.489.10">
    <property type="entry name" value="Chloroperoxidase-like"/>
    <property type="match status" value="1"/>
</dbReference>
<reference evidence="10 11" key="1">
    <citation type="journal article" date="2012" name="Appl. Environ. Microbiol.">
        <title>Short-read sequencing for genomic analysis of the brown rot fungus Fibroporia radiculosa.</title>
        <authorList>
            <person name="Tang J.D."/>
            <person name="Perkins A.D."/>
            <person name="Sonstegard T.S."/>
            <person name="Schroeder S.G."/>
            <person name="Burgess S.C."/>
            <person name="Diehl S.V."/>
        </authorList>
    </citation>
    <scope>NUCLEOTIDE SEQUENCE [LARGE SCALE GENOMIC DNA]</scope>
    <source>
        <strain evidence="10 11">TFFH 294</strain>
    </source>
</reference>
<evidence type="ECO:0000256" key="4">
    <source>
        <dbReference type="ARBA" id="ARBA00022723"/>
    </source>
</evidence>
<evidence type="ECO:0000256" key="1">
    <source>
        <dbReference type="ARBA" id="ARBA00001970"/>
    </source>
</evidence>
<dbReference type="PANTHER" id="PTHR33577">
    <property type="entry name" value="STERIGMATOCYSTIN BIOSYNTHESIS PEROXIDASE STCC-RELATED"/>
    <property type="match status" value="1"/>
</dbReference>
<dbReference type="RefSeq" id="XP_012185706.1">
    <property type="nucleotide sequence ID" value="XM_012330316.1"/>
</dbReference>
<dbReference type="EMBL" id="HE797323">
    <property type="protein sequence ID" value="CCM06423.1"/>
    <property type="molecule type" value="Genomic_DNA"/>
</dbReference>
<dbReference type="PROSITE" id="PS51405">
    <property type="entry name" value="HEME_HALOPEROXIDASE"/>
    <property type="match status" value="1"/>
</dbReference>
<keyword evidence="4" id="KW-0479">Metal-binding</keyword>
<evidence type="ECO:0000256" key="8">
    <source>
        <dbReference type="SAM" id="Phobius"/>
    </source>
</evidence>
<accession>J4GI20</accession>
<dbReference type="OrthoDB" id="407298at2759"/>
<feature type="domain" description="Heme haloperoxidase family profile" evidence="9">
    <location>
        <begin position="50"/>
        <end position="252"/>
    </location>
</feature>
<evidence type="ECO:0000313" key="11">
    <source>
        <dbReference type="Proteomes" id="UP000006352"/>
    </source>
</evidence>
<gene>
    <name evidence="10" type="ORF">FIBRA_08684</name>
</gene>